<name>A0AAP8QG79_BRELA</name>
<organism evidence="3 4">
    <name type="scientific">Brevibacillus laterosporus</name>
    <name type="common">Bacillus laterosporus</name>
    <dbReference type="NCBI Taxonomy" id="1465"/>
    <lineage>
        <taxon>Bacteria</taxon>
        <taxon>Bacillati</taxon>
        <taxon>Bacillota</taxon>
        <taxon>Bacilli</taxon>
        <taxon>Bacillales</taxon>
        <taxon>Paenibacillaceae</taxon>
        <taxon>Brevibacillus</taxon>
    </lineage>
</organism>
<gene>
    <name evidence="3" type="ORF">C4A77_02620</name>
</gene>
<dbReference type="AlphaFoldDB" id="A0AAP8QG79"/>
<comment type="caution">
    <text evidence="3">The sequence shown here is derived from an EMBL/GenBank/DDBJ whole genome shotgun (WGS) entry which is preliminary data.</text>
</comment>
<dbReference type="InterPro" id="IPR044927">
    <property type="entry name" value="Endonuclea_NS_2"/>
</dbReference>
<proteinExistence type="predicted"/>
<protein>
    <recommendedName>
        <fullName evidence="2">Type VII secretion system protein EssD-like domain-containing protein</fullName>
    </recommendedName>
</protein>
<feature type="region of interest" description="Disordered" evidence="1">
    <location>
        <begin position="30"/>
        <end position="68"/>
    </location>
</feature>
<feature type="compositionally biased region" description="Basic and acidic residues" evidence="1">
    <location>
        <begin position="30"/>
        <end position="39"/>
    </location>
</feature>
<sequence length="133" mass="15315">MRYKTGEYDYFYETDKMGRINKFETDNLQLTKREDRLGHDANTPGKQNGDHAGHLAGDRFGGSPELDNLVSQSSNVNLSKYKKIENQWAKALKNGKKVKTKVEVEYEGNSLRPSKFNVQYEIDGKYFEKSILN</sequence>
<reference evidence="3 4" key="1">
    <citation type="submission" date="2018-02" db="EMBL/GenBank/DDBJ databases">
        <title>Comparative analysis of genomes of three Brevibacillus laterosporus strains producers of potent antimicrobials isolated from silage.</title>
        <authorList>
            <person name="Kojic M."/>
            <person name="Miljkovic M."/>
            <person name="Studholme D."/>
            <person name="Filipic B."/>
        </authorList>
    </citation>
    <scope>NUCLEOTIDE SEQUENCE [LARGE SCALE GENOMIC DNA]</scope>
    <source>
        <strain evidence="3 4">BGSP11</strain>
    </source>
</reference>
<evidence type="ECO:0000313" key="3">
    <source>
        <dbReference type="EMBL" id="PPB11191.1"/>
    </source>
</evidence>
<accession>A0AAP8QG79</accession>
<dbReference type="Proteomes" id="UP000239759">
    <property type="component" value="Unassembled WGS sequence"/>
</dbReference>
<dbReference type="EMBL" id="PRKQ01000002">
    <property type="protein sequence ID" value="PPB11191.1"/>
    <property type="molecule type" value="Genomic_DNA"/>
</dbReference>
<feature type="domain" description="Type VII secretion system protein EssD-like" evidence="2">
    <location>
        <begin position="3"/>
        <end position="124"/>
    </location>
</feature>
<dbReference type="Pfam" id="PF13930">
    <property type="entry name" value="Endonuclea_NS_2"/>
    <property type="match status" value="1"/>
</dbReference>
<dbReference type="Gene3D" id="3.40.570.10">
    <property type="entry name" value="Extracellular Endonuclease, subunit A"/>
    <property type="match status" value="1"/>
</dbReference>
<feature type="compositionally biased region" description="Basic and acidic residues" evidence="1">
    <location>
        <begin position="48"/>
        <end position="57"/>
    </location>
</feature>
<evidence type="ECO:0000259" key="2">
    <source>
        <dbReference type="Pfam" id="PF13930"/>
    </source>
</evidence>
<evidence type="ECO:0000256" key="1">
    <source>
        <dbReference type="SAM" id="MobiDB-lite"/>
    </source>
</evidence>
<dbReference type="InterPro" id="IPR044929">
    <property type="entry name" value="DNA/RNA_non-sp_Endonuclease_sf"/>
</dbReference>
<evidence type="ECO:0000313" key="4">
    <source>
        <dbReference type="Proteomes" id="UP000239759"/>
    </source>
</evidence>